<dbReference type="InterPro" id="IPR041694">
    <property type="entry name" value="ADH_N_2"/>
</dbReference>
<dbReference type="Gene3D" id="3.40.50.720">
    <property type="entry name" value="NAD(P)-binding Rossmann-like Domain"/>
    <property type="match status" value="1"/>
</dbReference>
<evidence type="ECO:0000259" key="2">
    <source>
        <dbReference type="Pfam" id="PF00107"/>
    </source>
</evidence>
<evidence type="ECO:0000313" key="5">
    <source>
        <dbReference type="Proteomes" id="UP000237347"/>
    </source>
</evidence>
<dbReference type="FunFam" id="3.40.50.720:FF:000121">
    <property type="entry name" value="Prostaglandin reductase 2"/>
    <property type="match status" value="1"/>
</dbReference>
<dbReference type="Proteomes" id="UP000237347">
    <property type="component" value="Unassembled WGS sequence"/>
</dbReference>
<dbReference type="InterPro" id="IPR013149">
    <property type="entry name" value="ADH-like_C"/>
</dbReference>
<proteinExistence type="predicted"/>
<dbReference type="Pfam" id="PF16884">
    <property type="entry name" value="ADH_N_2"/>
    <property type="match status" value="1"/>
</dbReference>
<accession>A0AAW0JI71</accession>
<dbReference type="AlphaFoldDB" id="A0AAW0JI71"/>
<feature type="domain" description="Oxidoreductase N-terminal" evidence="3">
    <location>
        <begin position="13"/>
        <end position="105"/>
    </location>
</feature>
<dbReference type="PANTHER" id="PTHR43205">
    <property type="entry name" value="PROSTAGLANDIN REDUCTASE"/>
    <property type="match status" value="1"/>
</dbReference>
<dbReference type="GO" id="GO:0032440">
    <property type="term" value="F:2-alkenal reductase [NAD(P)H] activity"/>
    <property type="evidence" value="ECO:0007669"/>
    <property type="project" value="TreeGrafter"/>
</dbReference>
<keyword evidence="1" id="KW-0560">Oxidoreductase</keyword>
<protein>
    <submittedName>
        <fullName evidence="4">2-alkenal reductase (Nadp(+)-dependent)</fullName>
    </submittedName>
</protein>
<dbReference type="EMBL" id="PKMF04000564">
    <property type="protein sequence ID" value="KAK7825776.1"/>
    <property type="molecule type" value="Genomic_DNA"/>
</dbReference>
<dbReference type="InterPro" id="IPR045010">
    <property type="entry name" value="MDR_fam"/>
</dbReference>
<feature type="domain" description="Alcohol dehydrogenase-like C-terminal" evidence="2">
    <location>
        <begin position="135"/>
        <end position="221"/>
    </location>
</feature>
<gene>
    <name evidence="4" type="primary">DBR_32</name>
    <name evidence="4" type="ORF">CFP56_032729</name>
</gene>
<dbReference type="SUPFAM" id="SSF51735">
    <property type="entry name" value="NAD(P)-binding Rossmann-fold domains"/>
    <property type="match status" value="1"/>
</dbReference>
<dbReference type="Pfam" id="PF00107">
    <property type="entry name" value="ADH_zinc_N"/>
    <property type="match status" value="1"/>
</dbReference>
<name>A0AAW0JI71_QUESU</name>
<dbReference type="SUPFAM" id="SSF50129">
    <property type="entry name" value="GroES-like"/>
    <property type="match status" value="1"/>
</dbReference>
<comment type="caution">
    <text evidence="4">The sequence shown here is derived from an EMBL/GenBank/DDBJ whole genome shotgun (WGS) entry which is preliminary data.</text>
</comment>
<sequence>MASGGGVEEVSNKQVILKDYVSGFPKESDMYLNTSGTIKLKVPEGSDAILVKNLYLSCDPYMRPRMRQPIPGNESYIEPFKPGSPIAGYGVAKVLDSGHPNFKKGMPGMTAYAGFYEICSPKKGENVFISAASGAVGQLVGQFAKLLGCYVVGSAGSKEKVDLLKNKFGFNEAFNYKEEPDLRAALKRYFPEGIDIYFENVGGKMLDAVLLNMRAHGRIAVSEGLESAPAALIGLFTGRNVGKQVVVVARE</sequence>
<dbReference type="InterPro" id="IPR011032">
    <property type="entry name" value="GroES-like_sf"/>
</dbReference>
<evidence type="ECO:0000259" key="3">
    <source>
        <dbReference type="Pfam" id="PF16884"/>
    </source>
</evidence>
<dbReference type="PANTHER" id="PTHR43205:SF7">
    <property type="entry name" value="PROSTAGLANDIN REDUCTASE 1"/>
    <property type="match status" value="1"/>
</dbReference>
<keyword evidence="5" id="KW-1185">Reference proteome</keyword>
<reference evidence="4 5" key="1">
    <citation type="journal article" date="2018" name="Sci. Data">
        <title>The draft genome sequence of cork oak.</title>
        <authorList>
            <person name="Ramos A.M."/>
            <person name="Usie A."/>
            <person name="Barbosa P."/>
            <person name="Barros P.M."/>
            <person name="Capote T."/>
            <person name="Chaves I."/>
            <person name="Simoes F."/>
            <person name="Abreu I."/>
            <person name="Carrasquinho I."/>
            <person name="Faro C."/>
            <person name="Guimaraes J.B."/>
            <person name="Mendonca D."/>
            <person name="Nobrega F."/>
            <person name="Rodrigues L."/>
            <person name="Saibo N.J.M."/>
            <person name="Varela M.C."/>
            <person name="Egas C."/>
            <person name="Matos J."/>
            <person name="Miguel C.M."/>
            <person name="Oliveira M.M."/>
            <person name="Ricardo C.P."/>
            <person name="Goncalves S."/>
        </authorList>
    </citation>
    <scope>NUCLEOTIDE SEQUENCE [LARGE SCALE GENOMIC DNA]</scope>
    <source>
        <strain evidence="5">cv. HL8</strain>
    </source>
</reference>
<organism evidence="4 5">
    <name type="scientific">Quercus suber</name>
    <name type="common">Cork oak</name>
    <dbReference type="NCBI Taxonomy" id="58331"/>
    <lineage>
        <taxon>Eukaryota</taxon>
        <taxon>Viridiplantae</taxon>
        <taxon>Streptophyta</taxon>
        <taxon>Embryophyta</taxon>
        <taxon>Tracheophyta</taxon>
        <taxon>Spermatophyta</taxon>
        <taxon>Magnoliopsida</taxon>
        <taxon>eudicotyledons</taxon>
        <taxon>Gunneridae</taxon>
        <taxon>Pentapetalae</taxon>
        <taxon>rosids</taxon>
        <taxon>fabids</taxon>
        <taxon>Fagales</taxon>
        <taxon>Fagaceae</taxon>
        <taxon>Quercus</taxon>
    </lineage>
</organism>
<dbReference type="Gene3D" id="3.90.180.10">
    <property type="entry name" value="Medium-chain alcohol dehydrogenases, catalytic domain"/>
    <property type="match status" value="1"/>
</dbReference>
<evidence type="ECO:0000256" key="1">
    <source>
        <dbReference type="ARBA" id="ARBA00023002"/>
    </source>
</evidence>
<dbReference type="InterPro" id="IPR036291">
    <property type="entry name" value="NAD(P)-bd_dom_sf"/>
</dbReference>
<evidence type="ECO:0000313" key="4">
    <source>
        <dbReference type="EMBL" id="KAK7825776.1"/>
    </source>
</evidence>